<name>A0A380JR32_STRDY</name>
<protein>
    <submittedName>
        <fullName evidence="2">Signal peptide</fullName>
    </submittedName>
</protein>
<dbReference type="Proteomes" id="UP000254797">
    <property type="component" value="Unassembled WGS sequence"/>
</dbReference>
<accession>A0A380JR32</accession>
<feature type="domain" description="TcaA 4th" evidence="1">
    <location>
        <begin position="198"/>
        <end position="263"/>
    </location>
</feature>
<dbReference type="InterPro" id="IPR054530">
    <property type="entry name" value="TcaA_4th"/>
</dbReference>
<evidence type="ECO:0000313" key="2">
    <source>
        <dbReference type="EMBL" id="SUN46970.1"/>
    </source>
</evidence>
<gene>
    <name evidence="2" type="ORF">NCTC4670_00170</name>
</gene>
<organism evidence="2 3">
    <name type="scientific">Streptococcus dysgalactiae subsp. dysgalactiae</name>
    <dbReference type="NCBI Taxonomy" id="99822"/>
    <lineage>
        <taxon>Bacteria</taxon>
        <taxon>Bacillati</taxon>
        <taxon>Bacillota</taxon>
        <taxon>Bacilli</taxon>
        <taxon>Lactobacillales</taxon>
        <taxon>Streptococcaceae</taxon>
        <taxon>Streptococcus</taxon>
    </lineage>
</organism>
<dbReference type="Pfam" id="PF22820">
    <property type="entry name" value="TcaA_3rd_4th"/>
    <property type="match status" value="1"/>
</dbReference>
<sequence length="546" mass="60327">MTKLFRNKQRFKTLAIIVGSFFLLLLLFGAFHYSKGNRINTYLKARSATSGPVFENIKEYLVWEDTKEQITNDEARFTHFRRYNQKELAQKAKELKEAGPDSPIQVVSVGRRFLIFPDYRIALKPMDLTIQTNVPQVDILLNQKKVAMSDSEAFSVKLDRLPMADYTASINGQHNGRKIKVRKTYDGRNPVIDLSVTFKTFTVTSNVKEGELYFDDNHVGTLKEGEFQVQDYPVTEGAQAYITKTFPDGDLTSSKHPLAGIEDGGHLEILVDNLLDEEKAGQILVSAFDQLIQYLSTGQDAATLGSVFEAGASNDFYRGLKESIKAKFQTDSRRASSLSIPSILLTKMTQVGKESYLLDFTATYEFMYDKATDPAKQTSGRISQELTGKMTLKKVGEVYLVSQSGPKNITVANENNQVKAPSIFPENMLGTWTGQREDASVSVTIAKDGTITTKVDYKAGNRPSQIKTAKITKVEDKGNGLYLYTPEVGSDVGALAPGGGLGGVNVKYAYGFKVSGNTANPIVWQAGTTSDFDYSKPLPGLSLTKQ</sequence>
<dbReference type="AlphaFoldDB" id="A0A380JR32"/>
<dbReference type="RefSeq" id="WP_115245558.1">
    <property type="nucleotide sequence ID" value="NZ_UHFG01000004.1"/>
</dbReference>
<reference evidence="2 3" key="1">
    <citation type="submission" date="2018-06" db="EMBL/GenBank/DDBJ databases">
        <authorList>
            <consortium name="Pathogen Informatics"/>
            <person name="Doyle S."/>
        </authorList>
    </citation>
    <scope>NUCLEOTIDE SEQUENCE [LARGE SCALE GENOMIC DNA]</scope>
    <source>
        <strain evidence="2 3">NCTC4670</strain>
    </source>
</reference>
<evidence type="ECO:0000259" key="1">
    <source>
        <dbReference type="Pfam" id="PF22820"/>
    </source>
</evidence>
<evidence type="ECO:0000313" key="3">
    <source>
        <dbReference type="Proteomes" id="UP000254797"/>
    </source>
</evidence>
<dbReference type="EMBL" id="UHFG01000004">
    <property type="protein sequence ID" value="SUN46970.1"/>
    <property type="molecule type" value="Genomic_DNA"/>
</dbReference>
<proteinExistence type="predicted"/>